<evidence type="ECO:0000313" key="2">
    <source>
        <dbReference type="Proteomes" id="UP000620124"/>
    </source>
</evidence>
<dbReference type="PANTHER" id="PTHR46579:SF1">
    <property type="entry name" value="F5_8 TYPE C DOMAIN-CONTAINING PROTEIN"/>
    <property type="match status" value="1"/>
</dbReference>
<evidence type="ECO:0000313" key="1">
    <source>
        <dbReference type="EMBL" id="KAF7362698.1"/>
    </source>
</evidence>
<accession>A0A8H7D8F3</accession>
<keyword evidence="2" id="KW-1185">Reference proteome</keyword>
<organism evidence="1 2">
    <name type="scientific">Mycena venus</name>
    <dbReference type="NCBI Taxonomy" id="2733690"/>
    <lineage>
        <taxon>Eukaryota</taxon>
        <taxon>Fungi</taxon>
        <taxon>Dikarya</taxon>
        <taxon>Basidiomycota</taxon>
        <taxon>Agaricomycotina</taxon>
        <taxon>Agaricomycetes</taxon>
        <taxon>Agaricomycetidae</taxon>
        <taxon>Agaricales</taxon>
        <taxon>Marasmiineae</taxon>
        <taxon>Mycenaceae</taxon>
        <taxon>Mycena</taxon>
    </lineage>
</organism>
<dbReference type="OrthoDB" id="3247418at2759"/>
<proteinExistence type="predicted"/>
<dbReference type="PANTHER" id="PTHR46579">
    <property type="entry name" value="F5/8 TYPE C DOMAIN-CONTAINING PROTEIN-RELATED"/>
    <property type="match status" value="1"/>
</dbReference>
<dbReference type="AlphaFoldDB" id="A0A8H7D8F3"/>
<name>A0A8H7D8F3_9AGAR</name>
<dbReference type="Proteomes" id="UP000620124">
    <property type="component" value="Unassembled WGS sequence"/>
</dbReference>
<comment type="caution">
    <text evidence="1">The sequence shown here is derived from an EMBL/GenBank/DDBJ whole genome shotgun (WGS) entry which is preliminary data.</text>
</comment>
<protein>
    <submittedName>
        <fullName evidence="1">Uncharacterized protein</fullName>
    </submittedName>
</protein>
<sequence length="477" mass="54195">MLVIDAMHCVLEGIVQYHCRHILRVDATVAKGKEAHIAFEYNWTPYDASKITPQTSEADVLSEREEEQVPKIQSKLVEAIVPADSDLPGTNEETLRKALLRFNVRSLRFVAKSLRCEVDETTKSPRRTQPLVDPDFVPKAVDLTGLKFIQRVISKTTTPSWINSVPHNYGENNAGTIKADEWRTLATIYIPIAIVLLWGDQPKNDAERLREMLVHSMALFQAVTLVCRYTSSQDRATAYRLFLKQWVDGMSSNHPHTDEHNARINIHAAFHIYDFILLFGPIMAWWTFPFERLIGTLQKINTNDHIGGELEGTIVRSFWRGANLRRHLNHPDCPEVIKQLKVLFDRTFSPHLDRSAESVPKENGKDRAHYTHQGVNYSRASTHLGNSLVLYHPSEASAAQSPIAGSIQRIETDGHETFFHIQRQAPLPPDGFDPFLPFPHFPAKTYSSLMENTIDRVPPTAVLSHCARMEFSDERAP</sequence>
<reference evidence="1" key="1">
    <citation type="submission" date="2020-05" db="EMBL/GenBank/DDBJ databases">
        <title>Mycena genomes resolve the evolution of fungal bioluminescence.</title>
        <authorList>
            <person name="Tsai I.J."/>
        </authorList>
    </citation>
    <scope>NUCLEOTIDE SEQUENCE</scope>
    <source>
        <strain evidence="1">CCC161011</strain>
    </source>
</reference>
<gene>
    <name evidence="1" type="ORF">MVEN_00619100</name>
</gene>
<dbReference type="EMBL" id="JACAZI010000004">
    <property type="protein sequence ID" value="KAF7362698.1"/>
    <property type="molecule type" value="Genomic_DNA"/>
</dbReference>